<feature type="transmembrane region" description="Helical" evidence="2">
    <location>
        <begin position="259"/>
        <end position="281"/>
    </location>
</feature>
<dbReference type="Pfam" id="PF14494">
    <property type="entry name" value="DUF4436"/>
    <property type="match status" value="1"/>
</dbReference>
<keyword evidence="2" id="KW-0472">Membrane</keyword>
<name>A0A1E3SLB5_MYCIE</name>
<proteinExistence type="predicted"/>
<keyword evidence="2" id="KW-1133">Transmembrane helix</keyword>
<evidence type="ECO:0000313" key="4">
    <source>
        <dbReference type="Proteomes" id="UP000192739"/>
    </source>
</evidence>
<dbReference type="PANTHER" id="PTHR37330">
    <property type="entry name" value="CONSERVED TRANSMEMBRANE PROTEIN-RELATED"/>
    <property type="match status" value="1"/>
</dbReference>
<dbReference type="EMBL" id="MVHT01000009">
    <property type="protein sequence ID" value="ORB09587.1"/>
    <property type="molecule type" value="Genomic_DNA"/>
</dbReference>
<sequence length="319" mass="34801">MTASAPPPPPSPASSSTPFSEAVEHTAPPPRRGAPRGLVVLAIVLGFLTVYCLSLFGFHLLSKSGDALPPPDLGTVEDTVVVVRLEEMKTSPNPRLSVKVLVIPEDDMYDKRLQVLKTDTAVRFYPENDLGDLLYPAGKSPAQVSTTLEAHGSPATWPFDSYRTDPISADVLVGQGDDRKYIPARVEVTGKLENWDATVTRVHDPADTDNPDSRDDVIITLRRSKTPLIFDLGLLLVLFALPTLALAVATQIALGKRKFAPPFVTWFAAMLFAVIPIRTFLPGAPQPGAWVDQALVLWVLFGLVGAMGLYMWSWYRQSD</sequence>
<feature type="transmembrane region" description="Helical" evidence="2">
    <location>
        <begin position="293"/>
        <end position="315"/>
    </location>
</feature>
<dbReference type="InterPro" id="IPR027948">
    <property type="entry name" value="DUF4436"/>
</dbReference>
<dbReference type="OrthoDB" id="8438075at2"/>
<protein>
    <submittedName>
        <fullName evidence="3">DUF4436 domain-containing protein</fullName>
    </submittedName>
</protein>
<feature type="region of interest" description="Disordered" evidence="1">
    <location>
        <begin position="1"/>
        <end position="31"/>
    </location>
</feature>
<keyword evidence="2" id="KW-0812">Transmembrane</keyword>
<reference evidence="3 4" key="1">
    <citation type="submission" date="2017-02" db="EMBL/GenBank/DDBJ databases">
        <title>The new phylogeny of genus Mycobacterium.</title>
        <authorList>
            <person name="Tortoli E."/>
            <person name="Trovato A."/>
            <person name="Cirillo D.M."/>
        </authorList>
    </citation>
    <scope>NUCLEOTIDE SEQUENCE [LARGE SCALE GENOMIC DNA]</scope>
    <source>
        <strain evidence="3 4">DSM 44049</strain>
    </source>
</reference>
<gene>
    <name evidence="3" type="ORF">BST27_05535</name>
</gene>
<keyword evidence="4" id="KW-1185">Reference proteome</keyword>
<dbReference type="Proteomes" id="UP000192739">
    <property type="component" value="Unassembled WGS sequence"/>
</dbReference>
<dbReference type="PANTHER" id="PTHR37330:SF1">
    <property type="entry name" value="CONSERVED TRANSMEMBRANE PROTEIN-RELATED"/>
    <property type="match status" value="1"/>
</dbReference>
<feature type="compositionally biased region" description="Pro residues" evidence="1">
    <location>
        <begin position="1"/>
        <end position="12"/>
    </location>
</feature>
<feature type="transmembrane region" description="Helical" evidence="2">
    <location>
        <begin position="228"/>
        <end position="253"/>
    </location>
</feature>
<organism evidence="3 4">
    <name type="scientific">Mycobacterium intermedium</name>
    <dbReference type="NCBI Taxonomy" id="28445"/>
    <lineage>
        <taxon>Bacteria</taxon>
        <taxon>Bacillati</taxon>
        <taxon>Actinomycetota</taxon>
        <taxon>Actinomycetes</taxon>
        <taxon>Mycobacteriales</taxon>
        <taxon>Mycobacteriaceae</taxon>
        <taxon>Mycobacterium</taxon>
        <taxon>Mycobacterium simiae complex</taxon>
    </lineage>
</organism>
<comment type="caution">
    <text evidence="3">The sequence shown here is derived from an EMBL/GenBank/DDBJ whole genome shotgun (WGS) entry which is preliminary data.</text>
</comment>
<evidence type="ECO:0000313" key="3">
    <source>
        <dbReference type="EMBL" id="ORB09587.1"/>
    </source>
</evidence>
<evidence type="ECO:0000256" key="1">
    <source>
        <dbReference type="SAM" id="MobiDB-lite"/>
    </source>
</evidence>
<accession>A0A1E3SLB5</accession>
<dbReference type="RefSeq" id="WP_069417606.1">
    <property type="nucleotide sequence ID" value="NZ_CBCRZH010000056.1"/>
</dbReference>
<dbReference type="STRING" id="28445.BHQ20_03125"/>
<feature type="transmembrane region" description="Helical" evidence="2">
    <location>
        <begin position="38"/>
        <end position="61"/>
    </location>
</feature>
<dbReference type="AlphaFoldDB" id="A0A1E3SLB5"/>
<evidence type="ECO:0000256" key="2">
    <source>
        <dbReference type="SAM" id="Phobius"/>
    </source>
</evidence>